<dbReference type="KEGG" id="ttu:TERTU_0719"/>
<organism evidence="1 2">
    <name type="scientific">Teredinibacter turnerae (strain ATCC 39867 / T7901)</name>
    <dbReference type="NCBI Taxonomy" id="377629"/>
    <lineage>
        <taxon>Bacteria</taxon>
        <taxon>Pseudomonadati</taxon>
        <taxon>Pseudomonadota</taxon>
        <taxon>Gammaproteobacteria</taxon>
        <taxon>Cellvibrionales</taxon>
        <taxon>Cellvibrionaceae</taxon>
        <taxon>Teredinibacter</taxon>
    </lineage>
</organism>
<proteinExistence type="predicted"/>
<gene>
    <name evidence="1" type="ordered locus">TERTU_0719</name>
</gene>
<accession>C5BNY4</accession>
<dbReference type="HOGENOM" id="CLU_3318334_0_0_6"/>
<evidence type="ECO:0000313" key="2">
    <source>
        <dbReference type="Proteomes" id="UP000009080"/>
    </source>
</evidence>
<keyword evidence="2" id="KW-1185">Reference proteome</keyword>
<dbReference type="EMBL" id="CP001614">
    <property type="protein sequence ID" value="ACR13227.1"/>
    <property type="molecule type" value="Genomic_DNA"/>
</dbReference>
<evidence type="ECO:0000313" key="1">
    <source>
        <dbReference type="EMBL" id="ACR13227.1"/>
    </source>
</evidence>
<dbReference type="AlphaFoldDB" id="C5BNY4"/>
<dbReference type="Proteomes" id="UP000009080">
    <property type="component" value="Chromosome"/>
</dbReference>
<protein>
    <submittedName>
        <fullName evidence="1">Uncharacterized protein</fullName>
    </submittedName>
</protein>
<name>C5BNY4_TERTT</name>
<sequence length="39" mass="4569">MDLSPYQNQEQTGYRAILISIQRYMTHSTYRTLSSNSTL</sequence>
<reference evidence="1 2" key="1">
    <citation type="journal article" date="2009" name="PLoS ONE">
        <title>The complete genome of Teredinibacter turnerae T7901: an intracellular endosymbiont of marine wood-boring bivalves (shipworms).</title>
        <authorList>
            <person name="Yang J.C."/>
            <person name="Madupu R."/>
            <person name="Durkin A.S."/>
            <person name="Ekborg N.A."/>
            <person name="Pedamallu C.S."/>
            <person name="Hostetler J.B."/>
            <person name="Radune D."/>
            <person name="Toms B.S."/>
            <person name="Henrissat B."/>
            <person name="Coutinho P.M."/>
            <person name="Schwarz S."/>
            <person name="Field L."/>
            <person name="Trindade-Silva A.E."/>
            <person name="Soares C.A.G."/>
            <person name="Elshahawi S."/>
            <person name="Hanora A."/>
            <person name="Schmidt E.W."/>
            <person name="Haygood M.G."/>
            <person name="Posfai J."/>
            <person name="Benner J."/>
            <person name="Madinger C."/>
            <person name="Nove J."/>
            <person name="Anton B."/>
            <person name="Chaudhary K."/>
            <person name="Foster J."/>
            <person name="Holman A."/>
            <person name="Kumar S."/>
            <person name="Lessard P.A."/>
            <person name="Luyten Y.A."/>
            <person name="Slatko B."/>
            <person name="Wood N."/>
            <person name="Wu B."/>
            <person name="Teplitski M."/>
            <person name="Mougous J.D."/>
            <person name="Ward N."/>
            <person name="Eisen J.A."/>
            <person name="Badger J.H."/>
            <person name="Distel D.L."/>
        </authorList>
    </citation>
    <scope>NUCLEOTIDE SEQUENCE [LARGE SCALE GENOMIC DNA]</scope>
    <source>
        <strain evidence="2">ATCC 39867 / T7901</strain>
    </source>
</reference>